<reference evidence="1 2" key="1">
    <citation type="submission" date="2015-12" db="EMBL/GenBank/DDBJ databases">
        <title>The genome of Folsomia candida.</title>
        <authorList>
            <person name="Faddeeva A."/>
            <person name="Derks M.F."/>
            <person name="Anvar Y."/>
            <person name="Smit S."/>
            <person name="Van Straalen N."/>
            <person name="Roelofs D."/>
        </authorList>
    </citation>
    <scope>NUCLEOTIDE SEQUENCE [LARGE SCALE GENOMIC DNA]</scope>
    <source>
        <strain evidence="1 2">VU population</strain>
        <tissue evidence="1">Whole body</tissue>
    </source>
</reference>
<proteinExistence type="predicted"/>
<evidence type="ECO:0000313" key="1">
    <source>
        <dbReference type="EMBL" id="OXA56168.1"/>
    </source>
</evidence>
<comment type="caution">
    <text evidence="1">The sequence shown here is derived from an EMBL/GenBank/DDBJ whole genome shotgun (WGS) entry which is preliminary data.</text>
</comment>
<keyword evidence="2" id="KW-1185">Reference proteome</keyword>
<evidence type="ECO:0000313" key="2">
    <source>
        <dbReference type="Proteomes" id="UP000198287"/>
    </source>
</evidence>
<gene>
    <name evidence="1" type="ORF">Fcan01_08794</name>
</gene>
<name>A0A226EFY1_FOLCA</name>
<sequence length="229" mass="26728">MDISIPFRPSERSTLPFGPFSALLISLRNPLNWTYYVFTGRWITSEELKPDFRRRLTMKINNFSKTFTLTLGLLDTIELYSSFFSFGAVYEVSNYIDAVFNTCIFIFNISLLAGVNSEWNALKEFLYDFESSQLMENPGDPIFPRNTPHVTFRDEILPINIQHNVVAEFSITWNSIVSPNNGDDDDAAIIELDYSCQCYRPYNNFEWNPSLLQRFRDQLYVPSLNFHQM</sequence>
<dbReference type="EMBL" id="LNIX01000004">
    <property type="protein sequence ID" value="OXA56168.1"/>
    <property type="molecule type" value="Genomic_DNA"/>
</dbReference>
<organism evidence="1 2">
    <name type="scientific">Folsomia candida</name>
    <name type="common">Springtail</name>
    <dbReference type="NCBI Taxonomy" id="158441"/>
    <lineage>
        <taxon>Eukaryota</taxon>
        <taxon>Metazoa</taxon>
        <taxon>Ecdysozoa</taxon>
        <taxon>Arthropoda</taxon>
        <taxon>Hexapoda</taxon>
        <taxon>Collembola</taxon>
        <taxon>Entomobryomorpha</taxon>
        <taxon>Isotomoidea</taxon>
        <taxon>Isotomidae</taxon>
        <taxon>Proisotominae</taxon>
        <taxon>Folsomia</taxon>
    </lineage>
</organism>
<dbReference type="Proteomes" id="UP000198287">
    <property type="component" value="Unassembled WGS sequence"/>
</dbReference>
<protein>
    <submittedName>
        <fullName evidence="1">Uncharacterized protein</fullName>
    </submittedName>
</protein>
<dbReference type="AlphaFoldDB" id="A0A226EFY1"/>
<accession>A0A226EFY1</accession>